<protein>
    <submittedName>
        <fullName evidence="2">Uncharacterized protein</fullName>
    </submittedName>
</protein>
<evidence type="ECO:0000313" key="2">
    <source>
        <dbReference type="EMBL" id="AGY47438.1"/>
    </source>
</evidence>
<accession>U5PY85</accession>
<dbReference type="EMBL" id="KF669652">
    <property type="protein sequence ID" value="AGY47438.1"/>
    <property type="molecule type" value="Genomic_DNA"/>
</dbReference>
<feature type="transmembrane region" description="Helical" evidence="1">
    <location>
        <begin position="47"/>
        <end position="65"/>
    </location>
</feature>
<evidence type="ECO:0000256" key="1">
    <source>
        <dbReference type="SAM" id="Phobius"/>
    </source>
</evidence>
<feature type="transmembrane region" description="Helical" evidence="1">
    <location>
        <begin position="12"/>
        <end position="31"/>
    </location>
</feature>
<name>U5PY85_BPGRA</name>
<evidence type="ECO:0000313" key="3">
    <source>
        <dbReference type="Proteomes" id="UP000017648"/>
    </source>
</evidence>
<dbReference type="KEGG" id="vg:17960097"/>
<proteinExistence type="predicted"/>
<dbReference type="GeneID" id="17960097"/>
<reference evidence="2 3" key="1">
    <citation type="journal article" date="2013" name="Genome Announc.">
        <title>Complete Genome of Bacillus subtilis Myophage Grass.</title>
        <authorList>
            <person name="Miller S.Y."/>
            <person name="Colquhoun J.M."/>
            <person name="Perl A.L."/>
            <person name="Chamakura K.R."/>
            <person name="Kuty Everett G.F."/>
        </authorList>
    </citation>
    <scope>NUCLEOTIDE SEQUENCE [LARGE SCALE GENOMIC DNA]</scope>
</reference>
<keyword evidence="1" id="KW-0812">Transmembrane</keyword>
<keyword evidence="1" id="KW-1133">Transmembrane helix</keyword>
<dbReference type="RefSeq" id="YP_008771539.1">
    <property type="nucleotide sequence ID" value="NC_022771.1"/>
</dbReference>
<organismHost>
    <name type="scientific">Bacillus subtilis</name>
    <dbReference type="NCBI Taxonomy" id="1423"/>
</organismHost>
<gene>
    <name evidence="2" type="ORF">Grass_173</name>
</gene>
<keyword evidence="3" id="KW-1185">Reference proteome</keyword>
<keyword evidence="1" id="KW-0472">Membrane</keyword>
<organism evidence="2 3">
    <name type="scientific">Bacillus phage Grass</name>
    <dbReference type="NCBI Taxonomy" id="1406785"/>
    <lineage>
        <taxon>Viruses</taxon>
        <taxon>Duplodnaviria</taxon>
        <taxon>Heunggongvirae</taxon>
        <taxon>Uroviricota</taxon>
        <taxon>Caudoviricetes</taxon>
        <taxon>Herelleviridae</taxon>
        <taxon>Bastillevirinae</taxon>
        <taxon>Nitunavirus</taxon>
        <taxon>Nitunavirus grass</taxon>
    </lineage>
</organism>
<dbReference type="Proteomes" id="UP000017648">
    <property type="component" value="Segment"/>
</dbReference>
<sequence length="87" mass="9662">MKKSGFWLSMPNLGKWLIALYVGLGFGHVVWEDVVQYSIKEHPGSSLLVYVSAIGIGIMGAKDIIEVYAKSKYQAGNEESNRRKGED</sequence>